<dbReference type="Gene3D" id="3.30.300.130">
    <property type="entry name" value="Fe-S cluster assembly (FSCA)"/>
    <property type="match status" value="1"/>
</dbReference>
<evidence type="ECO:0000313" key="9">
    <source>
        <dbReference type="Proteomes" id="UP000294338"/>
    </source>
</evidence>
<comment type="function">
    <text evidence="5">Involved in iron-sulfur cluster biogenesis. Binds a 4Fe-4S cluster, can transfer this cluster to apoproteins, and thereby intervenes in the maturation of Fe/S proteins. Could also act as a scaffold/chaperone for damaged Fe/S proteins.</text>
</comment>
<dbReference type="NCBIfam" id="TIGR03341">
    <property type="entry name" value="YhgI_GntY"/>
    <property type="match status" value="1"/>
</dbReference>
<name>A0A451D4I0_9GAMM</name>
<dbReference type="GO" id="GO:0016226">
    <property type="term" value="P:iron-sulfur cluster assembly"/>
    <property type="evidence" value="ECO:0007669"/>
    <property type="project" value="UniProtKB-UniRule"/>
</dbReference>
<feature type="binding site" evidence="5">
    <location>
        <position position="149"/>
    </location>
    <ligand>
        <name>[4Fe-4S] cluster</name>
        <dbReference type="ChEBI" id="CHEBI:49883"/>
    </ligand>
</feature>
<keyword evidence="1 5" id="KW-0004">4Fe-4S</keyword>
<dbReference type="GO" id="GO:0051539">
    <property type="term" value="F:4 iron, 4 sulfur cluster binding"/>
    <property type="evidence" value="ECO:0007669"/>
    <property type="project" value="UniProtKB-UniRule"/>
</dbReference>
<evidence type="ECO:0000256" key="5">
    <source>
        <dbReference type="HAMAP-Rule" id="MF_01637"/>
    </source>
</evidence>
<proteinExistence type="inferred from homology"/>
<dbReference type="NCBIfam" id="NF008392">
    <property type="entry name" value="PRK11190.1"/>
    <property type="match status" value="1"/>
</dbReference>
<gene>
    <name evidence="5 8" type="primary">nfuA</name>
    <name evidence="8" type="ORF">ERCISPPS3390_443</name>
</gene>
<dbReference type="AlphaFoldDB" id="A0A451D4I0"/>
<keyword evidence="3 5" id="KW-0408">Iron</keyword>
<organism evidence="8 9">
    <name type="scientific">Candidatus Erwinia haradaeae</name>
    <dbReference type="NCBI Taxonomy" id="1922217"/>
    <lineage>
        <taxon>Bacteria</taxon>
        <taxon>Pseudomonadati</taxon>
        <taxon>Pseudomonadota</taxon>
        <taxon>Gammaproteobacteria</taxon>
        <taxon>Enterobacterales</taxon>
        <taxon>Erwiniaceae</taxon>
        <taxon>Erwinia</taxon>
    </lineage>
</organism>
<dbReference type="InterPro" id="IPR035903">
    <property type="entry name" value="HesB-like_dom_sf"/>
</dbReference>
<dbReference type="PANTHER" id="PTHR11178:SF51">
    <property type="entry name" value="FE_S BIOGENESIS PROTEIN NFUA"/>
    <property type="match status" value="1"/>
</dbReference>
<dbReference type="Pfam" id="PF01106">
    <property type="entry name" value="NifU"/>
    <property type="match status" value="1"/>
</dbReference>
<comment type="subunit">
    <text evidence="5">Homodimer.</text>
</comment>
<accession>A0A451D4I0</accession>
<dbReference type="InterPro" id="IPR017726">
    <property type="entry name" value="Fe/S_biogenesis_protein_NfuA"/>
</dbReference>
<feature type="binding site" evidence="5">
    <location>
        <position position="152"/>
    </location>
    <ligand>
        <name>[4Fe-4S] cluster</name>
        <dbReference type="ChEBI" id="CHEBI:49883"/>
    </ligand>
</feature>
<dbReference type="Proteomes" id="UP000294338">
    <property type="component" value="Chromosome 1"/>
</dbReference>
<evidence type="ECO:0000256" key="4">
    <source>
        <dbReference type="ARBA" id="ARBA00023014"/>
    </source>
</evidence>
<dbReference type="InterPro" id="IPR034904">
    <property type="entry name" value="FSCA_dom_sf"/>
</dbReference>
<dbReference type="InterPro" id="IPR001075">
    <property type="entry name" value="NIF_FeS_clus_asmbl_NifU_C"/>
</dbReference>
<feature type="domain" description="Core" evidence="7">
    <location>
        <begin position="2"/>
        <end position="96"/>
    </location>
</feature>
<dbReference type="GO" id="GO:0051604">
    <property type="term" value="P:protein maturation"/>
    <property type="evidence" value="ECO:0007669"/>
    <property type="project" value="UniProtKB-UniRule"/>
</dbReference>
<evidence type="ECO:0000256" key="1">
    <source>
        <dbReference type="ARBA" id="ARBA00022485"/>
    </source>
</evidence>
<dbReference type="Pfam" id="PF01521">
    <property type="entry name" value="Fe-S_biosyn"/>
    <property type="match status" value="1"/>
</dbReference>
<dbReference type="Gene3D" id="2.60.300.12">
    <property type="entry name" value="HesB-like domain"/>
    <property type="match status" value="1"/>
</dbReference>
<comment type="cofactor">
    <cofactor evidence="5">
        <name>[4Fe-4S] cluster</name>
        <dbReference type="ChEBI" id="CHEBI:49883"/>
    </cofactor>
    <text evidence="5">Binds 1 [4Fe-4S] cluster per subunit. The cluster is presumably bound at the interface of two monomers.</text>
</comment>
<dbReference type="SUPFAM" id="SSF117916">
    <property type="entry name" value="Fe-S cluster assembly (FSCA) domain-like"/>
    <property type="match status" value="1"/>
</dbReference>
<comment type="similarity">
    <text evidence="5">Belongs to the NfuA family.</text>
</comment>
<evidence type="ECO:0000259" key="6">
    <source>
        <dbReference type="Pfam" id="PF01106"/>
    </source>
</evidence>
<dbReference type="HAMAP" id="MF_01637">
    <property type="entry name" value="Fe_S_biogen_NfuA"/>
    <property type="match status" value="1"/>
</dbReference>
<dbReference type="EMBL" id="LR217705">
    <property type="protein sequence ID" value="VFP80570.1"/>
    <property type="molecule type" value="Genomic_DNA"/>
</dbReference>
<dbReference type="GO" id="GO:0005506">
    <property type="term" value="F:iron ion binding"/>
    <property type="evidence" value="ECO:0007669"/>
    <property type="project" value="InterPro"/>
</dbReference>
<sequence length="191" mass="21323">MIIITQSAQKHFAKLLSKQPYGTQIRVFVLHPGTPTAECGVSYCAIDEITAHDVELKFDKLSAFIDNNSVAYLKDAEIDYVVNQMDAQLTLKAPYARVGKISNDASLFDRVEWVLQTQINPQLARHGGQVTVIDINNEGYVILKFSGGCNGCTMVNMTIKDSIEKELLSQFSELKGVKDLTEHQHGKHSFY</sequence>
<reference evidence="8 9" key="1">
    <citation type="submission" date="2019-02" db="EMBL/GenBank/DDBJ databases">
        <authorList>
            <person name="Manzano-Marin A."/>
            <person name="Manzano-Marin A."/>
        </authorList>
    </citation>
    <scope>NUCLEOTIDE SEQUENCE [LARGE SCALE GENOMIC DNA]</scope>
    <source>
        <strain evidence="8 9">ErCisplendens/pseudotsugae</strain>
    </source>
</reference>
<evidence type="ECO:0000313" key="8">
    <source>
        <dbReference type="EMBL" id="VFP80570.1"/>
    </source>
</evidence>
<evidence type="ECO:0000256" key="2">
    <source>
        <dbReference type="ARBA" id="ARBA00022723"/>
    </source>
</evidence>
<dbReference type="InterPro" id="IPR000361">
    <property type="entry name" value="ATAP_core_dom"/>
</dbReference>
<dbReference type="RefSeq" id="WP_197095206.1">
    <property type="nucleotide sequence ID" value="NZ_LR217705.1"/>
</dbReference>
<evidence type="ECO:0000259" key="7">
    <source>
        <dbReference type="Pfam" id="PF01521"/>
    </source>
</evidence>
<keyword evidence="4 5" id="KW-0411">Iron-sulfur</keyword>
<dbReference type="SUPFAM" id="SSF89360">
    <property type="entry name" value="HesB-like domain"/>
    <property type="match status" value="1"/>
</dbReference>
<dbReference type="PANTHER" id="PTHR11178">
    <property type="entry name" value="IRON-SULFUR CLUSTER SCAFFOLD PROTEIN NFU-RELATED"/>
    <property type="match status" value="1"/>
</dbReference>
<protein>
    <recommendedName>
        <fullName evidence="5">Fe/S biogenesis protein NfuA</fullName>
    </recommendedName>
</protein>
<feature type="domain" description="NIF system FeS cluster assembly NifU C-terminal" evidence="6">
    <location>
        <begin position="111"/>
        <end position="177"/>
    </location>
</feature>
<keyword evidence="2 5" id="KW-0479">Metal-binding</keyword>
<evidence type="ECO:0000256" key="3">
    <source>
        <dbReference type="ARBA" id="ARBA00023004"/>
    </source>
</evidence>